<dbReference type="InterPro" id="IPR008615">
    <property type="entry name" value="FNIP"/>
</dbReference>
<keyword evidence="2" id="KW-1185">Reference proteome</keyword>
<proteinExistence type="predicted"/>
<accession>A0A812LUS4</accession>
<dbReference type="Proteomes" id="UP000601435">
    <property type="component" value="Unassembled WGS sequence"/>
</dbReference>
<dbReference type="AlphaFoldDB" id="A0A812LUS4"/>
<sequence length="137" mass="15190">MYFSQSFVVHSLTLDHGFNQSLEGIQLPSILQSWTFGSNFNQNLEGIQLPSSMQSLTLGESFGRSFEGNHPPVCEISRHVGAGVLVWLPLQGQMGRMLQLLLGLPWFLENFLRQLFVVVRPTGTDVVSAHAAHKPGE</sequence>
<dbReference type="OrthoDB" id="444581at2759"/>
<comment type="caution">
    <text evidence="1">The sequence shown here is derived from an EMBL/GenBank/DDBJ whole genome shotgun (WGS) entry which is preliminary data.</text>
</comment>
<evidence type="ECO:0000313" key="1">
    <source>
        <dbReference type="EMBL" id="CAE7252643.1"/>
    </source>
</evidence>
<organism evidence="1 2">
    <name type="scientific">Symbiodinium necroappetens</name>
    <dbReference type="NCBI Taxonomy" id="1628268"/>
    <lineage>
        <taxon>Eukaryota</taxon>
        <taxon>Sar</taxon>
        <taxon>Alveolata</taxon>
        <taxon>Dinophyceae</taxon>
        <taxon>Suessiales</taxon>
        <taxon>Symbiodiniaceae</taxon>
        <taxon>Symbiodinium</taxon>
    </lineage>
</organism>
<dbReference type="Pfam" id="PF05725">
    <property type="entry name" value="FNIP"/>
    <property type="match status" value="1"/>
</dbReference>
<gene>
    <name evidence="1" type="primary">cmbB</name>
    <name evidence="1" type="ORF">SNEC2469_LOCUS5324</name>
</gene>
<name>A0A812LUS4_9DINO</name>
<dbReference type="EMBL" id="CAJNJA010009984">
    <property type="protein sequence ID" value="CAE7252643.1"/>
    <property type="molecule type" value="Genomic_DNA"/>
</dbReference>
<evidence type="ECO:0000313" key="2">
    <source>
        <dbReference type="Proteomes" id="UP000601435"/>
    </source>
</evidence>
<reference evidence="1" key="1">
    <citation type="submission" date="2021-02" db="EMBL/GenBank/DDBJ databases">
        <authorList>
            <person name="Dougan E. K."/>
            <person name="Rhodes N."/>
            <person name="Thang M."/>
            <person name="Chan C."/>
        </authorList>
    </citation>
    <scope>NUCLEOTIDE SEQUENCE</scope>
</reference>
<protein>
    <submittedName>
        <fullName evidence="1">CmbB protein</fullName>
    </submittedName>
</protein>